<dbReference type="EMBL" id="JAGKQQ010000001">
    <property type="protein sequence ID" value="MBP3956143.1"/>
    <property type="molecule type" value="Genomic_DNA"/>
</dbReference>
<feature type="repeat" description="TPR" evidence="3">
    <location>
        <begin position="428"/>
        <end position="461"/>
    </location>
</feature>
<evidence type="ECO:0000313" key="4">
    <source>
        <dbReference type="EMBL" id="MBP3956143.1"/>
    </source>
</evidence>
<dbReference type="Pfam" id="PF13432">
    <property type="entry name" value="TPR_16"/>
    <property type="match status" value="2"/>
</dbReference>
<dbReference type="RefSeq" id="WP_210654173.1">
    <property type="nucleotide sequence ID" value="NZ_JAGKQQ010000001.1"/>
</dbReference>
<gene>
    <name evidence="4" type="ORF">J8F10_12705</name>
</gene>
<evidence type="ECO:0000313" key="5">
    <source>
        <dbReference type="Proteomes" id="UP000676565"/>
    </source>
</evidence>
<dbReference type="InterPro" id="IPR051012">
    <property type="entry name" value="CellSynth/LPSAsmb/PSIAsmb"/>
</dbReference>
<evidence type="ECO:0000256" key="3">
    <source>
        <dbReference type="PROSITE-ProRule" id="PRU00339"/>
    </source>
</evidence>
<dbReference type="PANTHER" id="PTHR45586">
    <property type="entry name" value="TPR REPEAT-CONTAINING PROTEIN PA4667"/>
    <property type="match status" value="1"/>
</dbReference>
<evidence type="ECO:0000256" key="2">
    <source>
        <dbReference type="ARBA" id="ARBA00022803"/>
    </source>
</evidence>
<keyword evidence="1" id="KW-0677">Repeat</keyword>
<accession>A0ABS5BTF2</accession>
<evidence type="ECO:0000256" key="1">
    <source>
        <dbReference type="ARBA" id="ARBA00022737"/>
    </source>
</evidence>
<dbReference type="Proteomes" id="UP000676565">
    <property type="component" value="Unassembled WGS sequence"/>
</dbReference>
<proteinExistence type="predicted"/>
<reference evidence="4 5" key="1">
    <citation type="submission" date="2021-04" db="EMBL/GenBank/DDBJ databases">
        <authorList>
            <person name="Ivanova A."/>
        </authorList>
    </citation>
    <scope>NUCLEOTIDE SEQUENCE [LARGE SCALE GENOMIC DNA]</scope>
    <source>
        <strain evidence="4 5">G18</strain>
    </source>
</reference>
<keyword evidence="5" id="KW-1185">Reference proteome</keyword>
<dbReference type="PROSITE" id="PS50005">
    <property type="entry name" value="TPR"/>
    <property type="match status" value="1"/>
</dbReference>
<dbReference type="InterPro" id="IPR011990">
    <property type="entry name" value="TPR-like_helical_dom_sf"/>
</dbReference>
<dbReference type="Pfam" id="PF14559">
    <property type="entry name" value="TPR_19"/>
    <property type="match status" value="1"/>
</dbReference>
<name>A0ABS5BTF2_9BACT</name>
<organism evidence="4 5">
    <name type="scientific">Gemmata palustris</name>
    <dbReference type="NCBI Taxonomy" id="2822762"/>
    <lineage>
        <taxon>Bacteria</taxon>
        <taxon>Pseudomonadati</taxon>
        <taxon>Planctomycetota</taxon>
        <taxon>Planctomycetia</taxon>
        <taxon>Gemmatales</taxon>
        <taxon>Gemmataceae</taxon>
        <taxon>Gemmata</taxon>
    </lineage>
</organism>
<keyword evidence="2 3" id="KW-0802">TPR repeat</keyword>
<dbReference type="PANTHER" id="PTHR45586:SF14">
    <property type="entry name" value="TETRATRICOPEPTIDE TPR_2 REPEAT PROTEIN"/>
    <property type="match status" value="1"/>
</dbReference>
<protein>
    <submittedName>
        <fullName evidence="4">Tetratricopeptide repeat protein</fullName>
    </submittedName>
</protein>
<dbReference type="SUPFAM" id="SSF48452">
    <property type="entry name" value="TPR-like"/>
    <property type="match status" value="4"/>
</dbReference>
<dbReference type="InterPro" id="IPR019734">
    <property type="entry name" value="TPR_rpt"/>
</dbReference>
<dbReference type="SMART" id="SM00028">
    <property type="entry name" value="TPR"/>
    <property type="match status" value="7"/>
</dbReference>
<dbReference type="Gene3D" id="1.25.40.10">
    <property type="entry name" value="Tetratricopeptide repeat domain"/>
    <property type="match status" value="5"/>
</dbReference>
<comment type="caution">
    <text evidence="4">The sequence shown here is derived from an EMBL/GenBank/DDBJ whole genome shotgun (WGS) entry which is preliminary data.</text>
</comment>
<sequence length="1401" mass="151630">MPTINKRFLLRLVLVLLAGAGVLLGAHEIQAQRIPAALRQQSERAADAGKSDMAVHYLRQYLEFHPEDVGAQVQLADLLAKRPETQNGRTQLLFLYDKILRLEPDRHDTRRKALTVALKLGKYADAVTHGEELLKQFPTESALWHEIAEAHAGMNQNAAARKSYEAAVRCAPDEIIGYQQLAQLVWKNLEDGPGAREVLDRMVKALPQEPEAFLIRARFETFTAEDPGQAIGGSPYKRAAADLQRVLELDPEHAEAALLLAEIMQRNRNVPAAHALLRDAVTLYPKNLKLVRGLSWLELIRGNTAASIAVLEDGLKATPNGFDLMVPLADLLVHQGDTVRTAELLRRLETRKAPGTQVKYLKARIAMREQQWQQAVTMIEGLRSEIVGLPGLDIQLNLLLATCFGKLGDPAAEEKAYQRATNGDPKNVTARVGLGNLYLNLGKFEAAAREFDSALQSPYATGAVVSQWARLKARLLAPNAAEGWHRLEDALARQFAPRFARGSSEPVVLVAEVLAAQGRLGDAVRLLRQEAVRRAGDARLWSALALMTADLNGCAAGLAALDEAQASAGDCVDVRLARAALYAREPGHVRSLDPLDDHIESWPENEQIRLLSGLIEVYDRLGDNASVVRALRGIISRQPANSAMWLKLHERSGASEGSAAARSALAKLEGETGPSVALCDARTATPETAAPVTNRLLLAFGASPTRADACLALARLKQLTGDADGASALIERAFVLEPTRYESAEALLAHLGQSGATDRTTQFLTRLANDPRWAGEPFRRMVGHVLPALPPGAATAVLTRCRSLVARDAGGPAWAAECAVALRHPEAAVLLDEAANQPRATSDDWLRKALFVSASNPAAGPEVLAAARAKLPVPAYFALLAVYCDTAAGSTFVPDVADPADKRVLAQARLSVKLCKSQPAEGAKILEALLAHKDLSATDADWARRNLAMIYAVGGTADDRTRAMALLKNVTTTEKATPEELRATASVLTTLGRYLEGPDRRDVLNSAIASLAAAHKVTNAPSYLFAMSQLYRAINERTKSRQCLQQLLNDPKDPSYSFYLRAALDELVEDGNFAAAATFAGKLTASHGGDFGALASVARFECRAGRPERGLAVAEDYARVADSGTGDYLVRSARVAELLDELSRMPNVRGTPVARRMTDAAVERYTAVVPNRPEAIVGAAGVLAADGRAADAFDRVERFGRYLPARLRASAGLAIVRGGPVTDRQGELVRKWFDDCLVEEPDSVPLLLNRSEFLAIRRDTKGAIEGFEKVIAKEPRNVIALNNLAWLLAADPATAEKALELVARATRESGLTGDLLDTRARVQITLRQFAAAQRDLAEAISQDPTALRWFHVALLRMSQSPQSTEEANKAFQEAKRRGIDARGVHPADAPMFKVLDAAKVK</sequence>